<dbReference type="AlphaFoldDB" id="A0A0S8FRT9"/>
<sequence length="209" mass="22884">MDTISGISILAFPAMLLVGFLLHPDIMSFEIVHTPEQLVSNFRGNTIWHIGHLIVAFAIPFIIFAVMHFMNILKEKGLWYGIVGGIGGIFGSVALGLDKGSLCLILSGFDTLPDEKFVGLIPYFQVIIDKAGLLVVNWLFLLIPIGVIIQAIGLIKEKHIKRWQGILIIIGLLLLINPDIEIISTVGAVLMIAGFYPLGIKTLKHEGGY</sequence>
<feature type="transmembrane region" description="Helical" evidence="1">
    <location>
        <begin position="46"/>
        <end position="66"/>
    </location>
</feature>
<accession>A0A0S8FRT9</accession>
<feature type="transmembrane region" description="Helical" evidence="1">
    <location>
        <begin position="167"/>
        <end position="196"/>
    </location>
</feature>
<proteinExistence type="predicted"/>
<evidence type="ECO:0000313" key="3">
    <source>
        <dbReference type="Proteomes" id="UP000051373"/>
    </source>
</evidence>
<feature type="transmembrane region" description="Helical" evidence="1">
    <location>
        <begin position="135"/>
        <end position="155"/>
    </location>
</feature>
<comment type="caution">
    <text evidence="2">The sequence shown here is derived from an EMBL/GenBank/DDBJ whole genome shotgun (WGS) entry which is preliminary data.</text>
</comment>
<protein>
    <submittedName>
        <fullName evidence="2">Uncharacterized protein</fullName>
    </submittedName>
</protein>
<reference evidence="2 3" key="1">
    <citation type="journal article" date="2015" name="Microbiome">
        <title>Genomic resolution of linkages in carbon, nitrogen, and sulfur cycling among widespread estuary sediment bacteria.</title>
        <authorList>
            <person name="Baker B.J."/>
            <person name="Lazar C.S."/>
            <person name="Teske A.P."/>
            <person name="Dick G.J."/>
        </authorList>
    </citation>
    <scope>NUCLEOTIDE SEQUENCE [LARGE SCALE GENOMIC DNA]</scope>
    <source>
        <strain evidence="2">SM23_42</strain>
    </source>
</reference>
<keyword evidence="1" id="KW-0472">Membrane</keyword>
<dbReference type="EMBL" id="LJUJ01000053">
    <property type="protein sequence ID" value="KPK62124.1"/>
    <property type="molecule type" value="Genomic_DNA"/>
</dbReference>
<name>A0A0S8FRT9_UNCW3</name>
<feature type="transmembrane region" description="Helical" evidence="1">
    <location>
        <begin position="78"/>
        <end position="97"/>
    </location>
</feature>
<keyword evidence="1" id="KW-1133">Transmembrane helix</keyword>
<keyword evidence="1" id="KW-0812">Transmembrane</keyword>
<gene>
    <name evidence="2" type="ORF">AMJ83_11605</name>
</gene>
<feature type="transmembrane region" description="Helical" evidence="1">
    <location>
        <begin position="7"/>
        <end position="26"/>
    </location>
</feature>
<evidence type="ECO:0000256" key="1">
    <source>
        <dbReference type="SAM" id="Phobius"/>
    </source>
</evidence>
<organism evidence="2 3">
    <name type="scientific">candidate division WOR_3 bacterium SM23_42</name>
    <dbReference type="NCBI Taxonomy" id="1703779"/>
    <lineage>
        <taxon>Bacteria</taxon>
        <taxon>Bacteria division WOR-3</taxon>
    </lineage>
</organism>
<evidence type="ECO:0000313" key="2">
    <source>
        <dbReference type="EMBL" id="KPK62124.1"/>
    </source>
</evidence>
<dbReference type="Proteomes" id="UP000051373">
    <property type="component" value="Unassembled WGS sequence"/>
</dbReference>